<dbReference type="Gene3D" id="2.40.170.20">
    <property type="entry name" value="TonB-dependent receptor, beta-barrel domain"/>
    <property type="match status" value="1"/>
</dbReference>
<keyword evidence="3 7" id="KW-1134">Transmembrane beta strand</keyword>
<protein>
    <submittedName>
        <fullName evidence="10">SusC/RagA family TonB-linked outer membrane protein</fullName>
    </submittedName>
</protein>
<dbReference type="Gene3D" id="2.170.130.10">
    <property type="entry name" value="TonB-dependent receptor, plug domain"/>
    <property type="match status" value="1"/>
</dbReference>
<reference evidence="10 11" key="1">
    <citation type="journal article" date="2015" name="Int. J. Syst. Evol. Microbiol.">
        <title>Mariniphaga sediminis sp. nov., isolated from coastal sediment.</title>
        <authorList>
            <person name="Wang F.Q."/>
            <person name="Shen Q.Y."/>
            <person name="Chen G.J."/>
            <person name="Du Z.J."/>
        </authorList>
    </citation>
    <scope>NUCLEOTIDE SEQUENCE [LARGE SCALE GENOMIC DNA]</scope>
    <source>
        <strain evidence="10 11">SY21</strain>
    </source>
</reference>
<dbReference type="InterPro" id="IPR012910">
    <property type="entry name" value="Plug_dom"/>
</dbReference>
<dbReference type="EMBL" id="QWET01000038">
    <property type="protein sequence ID" value="RIH62779.1"/>
    <property type="molecule type" value="Genomic_DNA"/>
</dbReference>
<evidence type="ECO:0000256" key="5">
    <source>
        <dbReference type="ARBA" id="ARBA00023136"/>
    </source>
</evidence>
<evidence type="ECO:0000256" key="4">
    <source>
        <dbReference type="ARBA" id="ARBA00022692"/>
    </source>
</evidence>
<dbReference type="OrthoDB" id="9768177at2"/>
<dbReference type="InterPro" id="IPR023997">
    <property type="entry name" value="TonB-dep_OMP_SusC/RagA_CS"/>
</dbReference>
<evidence type="ECO:0000259" key="8">
    <source>
        <dbReference type="Pfam" id="PF07660"/>
    </source>
</evidence>
<dbReference type="Pfam" id="PF07660">
    <property type="entry name" value="STN"/>
    <property type="match status" value="1"/>
</dbReference>
<name>A0A399CS42_9BACT</name>
<comment type="similarity">
    <text evidence="7">Belongs to the TonB-dependent receptor family.</text>
</comment>
<dbReference type="Proteomes" id="UP000266441">
    <property type="component" value="Unassembled WGS sequence"/>
</dbReference>
<dbReference type="InterPro" id="IPR036942">
    <property type="entry name" value="Beta-barrel_TonB_sf"/>
</dbReference>
<proteinExistence type="inferred from homology"/>
<keyword evidence="2 7" id="KW-0813">Transport</keyword>
<dbReference type="NCBIfam" id="TIGR04056">
    <property type="entry name" value="OMP_RagA_SusC"/>
    <property type="match status" value="1"/>
</dbReference>
<feature type="domain" description="Secretin/TonB short N-terminal" evidence="8">
    <location>
        <begin position="75"/>
        <end position="120"/>
    </location>
</feature>
<accession>A0A399CS42</accession>
<dbReference type="InterPro" id="IPR008969">
    <property type="entry name" value="CarboxyPept-like_regulatory"/>
</dbReference>
<dbReference type="FunFam" id="2.170.130.10:FF:000003">
    <property type="entry name" value="SusC/RagA family TonB-linked outer membrane protein"/>
    <property type="match status" value="1"/>
</dbReference>
<keyword evidence="5 7" id="KW-0472">Membrane</keyword>
<dbReference type="SUPFAM" id="SSF49464">
    <property type="entry name" value="Carboxypeptidase regulatory domain-like"/>
    <property type="match status" value="1"/>
</dbReference>
<dbReference type="InterPro" id="IPR023996">
    <property type="entry name" value="TonB-dep_OMP_SusC/RagA"/>
</dbReference>
<comment type="caution">
    <text evidence="10">The sequence shown here is derived from an EMBL/GenBank/DDBJ whole genome shotgun (WGS) entry which is preliminary data.</text>
</comment>
<evidence type="ECO:0000256" key="1">
    <source>
        <dbReference type="ARBA" id="ARBA00004571"/>
    </source>
</evidence>
<dbReference type="InterPro" id="IPR039426">
    <property type="entry name" value="TonB-dep_rcpt-like"/>
</dbReference>
<dbReference type="SUPFAM" id="SSF56935">
    <property type="entry name" value="Porins"/>
    <property type="match status" value="1"/>
</dbReference>
<evidence type="ECO:0000256" key="7">
    <source>
        <dbReference type="PROSITE-ProRule" id="PRU01360"/>
    </source>
</evidence>
<dbReference type="InterPro" id="IPR011662">
    <property type="entry name" value="Secretin/TonB_short_N"/>
</dbReference>
<evidence type="ECO:0000256" key="6">
    <source>
        <dbReference type="ARBA" id="ARBA00023237"/>
    </source>
</evidence>
<dbReference type="AlphaFoldDB" id="A0A399CS42"/>
<comment type="subcellular location">
    <subcellularLocation>
        <location evidence="1 7">Cell outer membrane</location>
        <topology evidence="1 7">Multi-pass membrane protein</topology>
    </subcellularLocation>
</comment>
<gene>
    <name evidence="10" type="ORF">D1164_23140</name>
</gene>
<evidence type="ECO:0000256" key="3">
    <source>
        <dbReference type="ARBA" id="ARBA00022452"/>
    </source>
</evidence>
<evidence type="ECO:0000256" key="2">
    <source>
        <dbReference type="ARBA" id="ARBA00022448"/>
    </source>
</evidence>
<dbReference type="Pfam" id="PF13715">
    <property type="entry name" value="CarbopepD_reg_2"/>
    <property type="match status" value="1"/>
</dbReference>
<dbReference type="NCBIfam" id="TIGR04057">
    <property type="entry name" value="SusC_RagA_signa"/>
    <property type="match status" value="1"/>
</dbReference>
<dbReference type="Gene3D" id="2.60.40.1120">
    <property type="entry name" value="Carboxypeptidase-like, regulatory domain"/>
    <property type="match status" value="1"/>
</dbReference>
<organism evidence="10 11">
    <name type="scientific">Mariniphaga sediminis</name>
    <dbReference type="NCBI Taxonomy" id="1628158"/>
    <lineage>
        <taxon>Bacteria</taxon>
        <taxon>Pseudomonadati</taxon>
        <taxon>Bacteroidota</taxon>
        <taxon>Bacteroidia</taxon>
        <taxon>Marinilabiliales</taxon>
        <taxon>Prolixibacteraceae</taxon>
        <taxon>Mariniphaga</taxon>
    </lineage>
</organism>
<dbReference type="PROSITE" id="PS52016">
    <property type="entry name" value="TONB_DEPENDENT_REC_3"/>
    <property type="match status" value="1"/>
</dbReference>
<dbReference type="InterPro" id="IPR037066">
    <property type="entry name" value="Plug_dom_sf"/>
</dbReference>
<feature type="domain" description="TonB-dependent receptor plug" evidence="9">
    <location>
        <begin position="227"/>
        <end position="334"/>
    </location>
</feature>
<keyword evidence="6 7" id="KW-0998">Cell outer membrane</keyword>
<evidence type="ECO:0000259" key="9">
    <source>
        <dbReference type="Pfam" id="PF07715"/>
    </source>
</evidence>
<keyword evidence="11" id="KW-1185">Reference proteome</keyword>
<evidence type="ECO:0000313" key="11">
    <source>
        <dbReference type="Proteomes" id="UP000266441"/>
    </source>
</evidence>
<dbReference type="Pfam" id="PF07715">
    <property type="entry name" value="Plug"/>
    <property type="match status" value="1"/>
</dbReference>
<dbReference type="GO" id="GO:0009279">
    <property type="term" value="C:cell outer membrane"/>
    <property type="evidence" value="ECO:0007669"/>
    <property type="project" value="UniProtKB-SubCell"/>
</dbReference>
<sequence>MKKKLKWRALPCNALKKTLRIMRWCLFLLIVSVFQVQAVSGYAQKTKLSLDLKNASIETILNEIESNSEFYFFCNRKLVDLERKTDIQISNQTIDQILSEVFKGVDVEHVITGRQIVLIPGKYLSQAQNENLPPPLTIKGKVTDSDGQSLPGVTVVVKGTTQGTVTNASGEYLITNIPEDATLQFSFVGMRTQEIPVAGKTHINVTMSEEAIGVDEVVVVGYGTQKKVNLTGAVDMVKGDVLENRAITSVASGLQGLIPGLTISSSSGQPGNPQTSILVRGVNTINSDTGPLVLIDGVVGGSIDLLNPRDIESVSVLKDAASSAIYGARAANGVILITTKGGGKSEQLKVDYSGYVGFQTPTTLPEMASGRDYMTLLNEAMSNAGLAKVFSDEAFSKYDSKNYPNDYSNTNWVSEIYKDHSTLYNHSLGLSGGTEKSSYYMSYGFVNQDGLIVSDPYESNRHNFKARITTDLSNWLKVDGNISYIDFYKKDAAASGTSGVFRLAQRISPLLPVMWQEDRGNGWEDSDIYSFGAVSNPVNIAKNSGYDKLRSRIANGIFNAELKLSENLNVKGQYAFNHSGNNAKKYSAIIKKYKVDGSDDPGNDALKNSAFESYNSYLTQTLNATVNYTKDIQKHSLNFIAGISKEWGYNNWISASRDKIIYEGVEVVSGGTENIENNASGVEWGINSVFGRVNYNFDEKYLFEANVRYDGTSRFSSNNNNRWGFFPSFSAGWKFSKENFMSFAESFLTMGKLRASWGELGNQNVGDYYPYLTSLELIDKSYPIGGIQNVGVYQPVLNNQNIKWETLRMFNLGIDLQLFNNQFGVSFDWFKKNNLDAILKPIYPASLGSTSQANLPYVNMGEIENKGWELNIFWNDNIGKLKYSTQFNISDSKNRVLDLGKSAPYLGSEEYRNVGDPLNAFYGFVTDGLFQPEDFEYLDEQTGVYKNPKVPTRIDLVQPGDVKYMDISGADGAPDGVIDDYDKSIIGERYPRYTFSLRNSFEWKSFDFAFLLQGIGKVNGYLDYEARHCFVSVFSDYSIPQKVHLDRWTPNNKNASYPRLYYGQTHNVEVSDYWIEDASFLRLKNIQFGYTLPSRFIRKTPINRLRVYFSADNLLTFTNYYYAYDPEIRASSGDSYPQVKTFTLGLNVSFK</sequence>
<evidence type="ECO:0000313" key="10">
    <source>
        <dbReference type="EMBL" id="RIH62779.1"/>
    </source>
</evidence>
<keyword evidence="4 7" id="KW-0812">Transmembrane</keyword>
<dbReference type="RefSeq" id="WP_119352284.1">
    <property type="nucleotide sequence ID" value="NZ_QWET01000038.1"/>
</dbReference>